<dbReference type="OrthoDB" id="10050074at2759"/>
<reference evidence="1 2" key="1">
    <citation type="journal article" date="2019" name="Commun. Biol.">
        <title>The bagworm genome reveals a unique fibroin gene that provides high tensile strength.</title>
        <authorList>
            <person name="Kono N."/>
            <person name="Nakamura H."/>
            <person name="Ohtoshi R."/>
            <person name="Tomita M."/>
            <person name="Numata K."/>
            <person name="Arakawa K."/>
        </authorList>
    </citation>
    <scope>NUCLEOTIDE SEQUENCE [LARGE SCALE GENOMIC DNA]</scope>
</reference>
<dbReference type="EMBL" id="BGZK01000930">
    <property type="protein sequence ID" value="GBP65506.1"/>
    <property type="molecule type" value="Genomic_DNA"/>
</dbReference>
<proteinExistence type="predicted"/>
<gene>
    <name evidence="1" type="ORF">EVAR_38845_1</name>
</gene>
<evidence type="ECO:0000313" key="1">
    <source>
        <dbReference type="EMBL" id="GBP65506.1"/>
    </source>
</evidence>
<dbReference type="AlphaFoldDB" id="A0A4C1XNJ8"/>
<sequence length="312" mass="36073">MALRRADKYLTCENRSHALALQCKVKARMKEEGAVTTPALRKPDNSIALDNREKAVCLAGSIEQQYSENPSFDVEHVRRVEEEVRHRVSFPPKDDLDPITLDEVSKHIKGLKIRKVPGIQLTLFADDTALNLRSNSIGNMIPRLQRAIDELTQWLRLWRIDADPEKSASIYFNYSPYKVQFLACHDLREFSFCSCKADALYELQKVQNKFCRRAADAPWYVKNSVLHRDLELPTISKFMKDASERFFDIVSSHLNPLLVLAVLYEPPLPHHFCRRPRNVLIDPPGDLTIEEEKLLELNKMIRGRNFPSNYDI</sequence>
<keyword evidence="2" id="KW-1185">Reference proteome</keyword>
<accession>A0A4C1XNJ8</accession>
<organism evidence="1 2">
    <name type="scientific">Eumeta variegata</name>
    <name type="common">Bagworm moth</name>
    <name type="synonym">Eumeta japonica</name>
    <dbReference type="NCBI Taxonomy" id="151549"/>
    <lineage>
        <taxon>Eukaryota</taxon>
        <taxon>Metazoa</taxon>
        <taxon>Ecdysozoa</taxon>
        <taxon>Arthropoda</taxon>
        <taxon>Hexapoda</taxon>
        <taxon>Insecta</taxon>
        <taxon>Pterygota</taxon>
        <taxon>Neoptera</taxon>
        <taxon>Endopterygota</taxon>
        <taxon>Lepidoptera</taxon>
        <taxon>Glossata</taxon>
        <taxon>Ditrysia</taxon>
        <taxon>Tineoidea</taxon>
        <taxon>Psychidae</taxon>
        <taxon>Oiketicinae</taxon>
        <taxon>Eumeta</taxon>
    </lineage>
</organism>
<name>A0A4C1XNJ8_EUMVA</name>
<comment type="caution">
    <text evidence="1">The sequence shown here is derived from an EMBL/GenBank/DDBJ whole genome shotgun (WGS) entry which is preliminary data.</text>
</comment>
<evidence type="ECO:0000313" key="2">
    <source>
        <dbReference type="Proteomes" id="UP000299102"/>
    </source>
</evidence>
<dbReference type="Proteomes" id="UP000299102">
    <property type="component" value="Unassembled WGS sequence"/>
</dbReference>
<protein>
    <submittedName>
        <fullName evidence="1">Uncharacterized protein</fullName>
    </submittedName>
</protein>